<dbReference type="KEGG" id="rhox:RBB84_12485"/>
<feature type="compositionally biased region" description="Polar residues" evidence="1">
    <location>
        <begin position="77"/>
        <end position="86"/>
    </location>
</feature>
<reference evidence="2" key="1">
    <citation type="submission" date="2023-08" db="EMBL/GenBank/DDBJ databases">
        <title>The novel hydrolase IpcH responsible for the initial isoprocarb degradation step in Rhodococcus sp. D-6.</title>
        <authorList>
            <person name="Zhu Q."/>
        </authorList>
    </citation>
    <scope>NUCLEOTIDE SEQUENCE</scope>
    <source>
        <strain evidence="2">D-6</strain>
    </source>
</reference>
<evidence type="ECO:0000256" key="1">
    <source>
        <dbReference type="SAM" id="MobiDB-lite"/>
    </source>
</evidence>
<dbReference type="RefSeq" id="WP_217580635.1">
    <property type="nucleotide sequence ID" value="NZ_CP132970.1"/>
</dbReference>
<dbReference type="EMBL" id="CP132970">
    <property type="protein sequence ID" value="XBW06642.1"/>
    <property type="molecule type" value="Genomic_DNA"/>
</dbReference>
<accession>A0AAU7V3F9</accession>
<organism evidence="2">
    <name type="scientific">Rhodococcus sp. D-6</name>
    <dbReference type="NCBI Taxonomy" id="1387842"/>
    <lineage>
        <taxon>Bacteria</taxon>
        <taxon>Bacillati</taxon>
        <taxon>Actinomycetota</taxon>
        <taxon>Actinomycetes</taxon>
        <taxon>Mycobacteriales</taxon>
        <taxon>Nocardiaceae</taxon>
        <taxon>Rhodococcus</taxon>
    </lineage>
</organism>
<gene>
    <name evidence="2" type="ORF">RBB84_12485</name>
</gene>
<protein>
    <submittedName>
        <fullName evidence="2">DUF3263 domain-containing protein</fullName>
    </submittedName>
</protein>
<sequence>MTPDERAMVDFVLRWSSFDDGDEYILPEFGLTPTTFYRRVLALLAAPTDELDIATCSLLREICIAKLPGPTRRAHPGTTNTTNRTDLPSLPATAKKTL</sequence>
<feature type="region of interest" description="Disordered" evidence="1">
    <location>
        <begin position="69"/>
        <end position="98"/>
    </location>
</feature>
<name>A0AAU7V3F9_9NOCA</name>
<proteinExistence type="predicted"/>
<dbReference type="AlphaFoldDB" id="A0AAU7V3F9"/>
<evidence type="ECO:0000313" key="2">
    <source>
        <dbReference type="EMBL" id="XBW06642.1"/>
    </source>
</evidence>